<organism evidence="1 2">
    <name type="scientific">Spiromyces aspiralis</name>
    <dbReference type="NCBI Taxonomy" id="68401"/>
    <lineage>
        <taxon>Eukaryota</taxon>
        <taxon>Fungi</taxon>
        <taxon>Fungi incertae sedis</taxon>
        <taxon>Zoopagomycota</taxon>
        <taxon>Kickxellomycotina</taxon>
        <taxon>Kickxellomycetes</taxon>
        <taxon>Kickxellales</taxon>
        <taxon>Kickxellaceae</taxon>
        <taxon>Spiromyces</taxon>
    </lineage>
</organism>
<dbReference type="Proteomes" id="UP001145114">
    <property type="component" value="Unassembled WGS sequence"/>
</dbReference>
<sequence>MILLARSAAARRPARAVVAQLPVFKSVIPNTCACRLLQPRPYSKRPVQSGAPDSASDKGKGEPPKHKDEDAKPKPMSPFDAFKPKPKQHEVIIPGEAVGQSTPATGIEHVPLRERIEQKFRDAMDKDKNLRKREEIIRKIGESYWQDVADLHNHGAKLFEAPTDLIPAGASTTKYMPNLEAKNLNSDQVELVAATRGKVALVTLEFTKFAESFGDPFIKQFGDQKNAKYIRVNVEENWLKAALLKACLPYIRAHIPKDRH</sequence>
<reference evidence="1" key="1">
    <citation type="submission" date="2022-06" db="EMBL/GenBank/DDBJ databases">
        <title>Phylogenomic reconstructions and comparative analyses of Kickxellomycotina fungi.</title>
        <authorList>
            <person name="Reynolds N.K."/>
            <person name="Stajich J.E."/>
            <person name="Barry K."/>
            <person name="Grigoriev I.V."/>
            <person name="Crous P."/>
            <person name="Smith M.E."/>
        </authorList>
    </citation>
    <scope>NUCLEOTIDE SEQUENCE</scope>
    <source>
        <strain evidence="1">RSA 2271</strain>
    </source>
</reference>
<gene>
    <name evidence="1" type="primary">ATP10</name>
    <name evidence="1" type="ORF">EV182_004326</name>
</gene>
<evidence type="ECO:0000313" key="2">
    <source>
        <dbReference type="Proteomes" id="UP001145114"/>
    </source>
</evidence>
<protein>
    <submittedName>
        <fullName evidence="1">Mitochondrial ATPase complex subunit atp10</fullName>
    </submittedName>
</protein>
<proteinExistence type="predicted"/>
<evidence type="ECO:0000313" key="1">
    <source>
        <dbReference type="EMBL" id="KAJ1673912.1"/>
    </source>
</evidence>
<feature type="non-terminal residue" evidence="1">
    <location>
        <position position="260"/>
    </location>
</feature>
<name>A0ACC1HBS7_9FUNG</name>
<accession>A0ACC1HBS7</accession>
<comment type="caution">
    <text evidence="1">The sequence shown here is derived from an EMBL/GenBank/DDBJ whole genome shotgun (WGS) entry which is preliminary data.</text>
</comment>
<keyword evidence="2" id="KW-1185">Reference proteome</keyword>
<dbReference type="EMBL" id="JAMZIH010006446">
    <property type="protein sequence ID" value="KAJ1673912.1"/>
    <property type="molecule type" value="Genomic_DNA"/>
</dbReference>